<reference evidence="2 3" key="1">
    <citation type="journal article" date="2020" name="Syst. Appl. Microbiol.">
        <title>Arthrospiribacter ruber gen. nov., sp. nov., a novel bacterium isolated from Arthrospira cultures.</title>
        <authorList>
            <person name="Waleron M."/>
            <person name="Misztak A."/>
            <person name="Waleron M.M."/>
            <person name="Furmaniak M."/>
            <person name="Mrozik A."/>
            <person name="Waleron K."/>
        </authorList>
    </citation>
    <scope>NUCLEOTIDE SEQUENCE [LARGE SCALE GENOMIC DNA]</scope>
    <source>
        <strain evidence="2 3">DPMB0001</strain>
    </source>
</reference>
<keyword evidence="3" id="KW-1185">Reference proteome</keyword>
<evidence type="ECO:0000313" key="2">
    <source>
        <dbReference type="EMBL" id="MBW3466936.1"/>
    </source>
</evidence>
<accession>A0A951IWD0</accession>
<gene>
    <name evidence="2" type="ORF">EGN73_03825</name>
</gene>
<keyword evidence="1" id="KW-0472">Membrane</keyword>
<name>A0A951IWD0_9BACT</name>
<dbReference type="PROSITE" id="PS51257">
    <property type="entry name" value="PROKAR_LIPOPROTEIN"/>
    <property type="match status" value="1"/>
</dbReference>
<organism evidence="2 3">
    <name type="scientific">Arthrospiribacter ruber</name>
    <dbReference type="NCBI Taxonomy" id="2487934"/>
    <lineage>
        <taxon>Bacteria</taxon>
        <taxon>Pseudomonadati</taxon>
        <taxon>Bacteroidota</taxon>
        <taxon>Cytophagia</taxon>
        <taxon>Cytophagales</taxon>
        <taxon>Cyclobacteriaceae</taxon>
        <taxon>Arthrospiribacter</taxon>
    </lineage>
</organism>
<evidence type="ECO:0000313" key="3">
    <source>
        <dbReference type="Proteomes" id="UP000727490"/>
    </source>
</evidence>
<keyword evidence="1" id="KW-0812">Transmembrane</keyword>
<dbReference type="AlphaFoldDB" id="A0A951IWD0"/>
<feature type="transmembrane region" description="Helical" evidence="1">
    <location>
        <begin position="12"/>
        <end position="31"/>
    </location>
</feature>
<evidence type="ECO:0000256" key="1">
    <source>
        <dbReference type="SAM" id="Phobius"/>
    </source>
</evidence>
<dbReference type="EMBL" id="RPHB01000002">
    <property type="protein sequence ID" value="MBW3466936.1"/>
    <property type="molecule type" value="Genomic_DNA"/>
</dbReference>
<proteinExistence type="predicted"/>
<comment type="caution">
    <text evidence="2">The sequence shown here is derived from an EMBL/GenBank/DDBJ whole genome shotgun (WGS) entry which is preliminary data.</text>
</comment>
<dbReference type="Proteomes" id="UP000727490">
    <property type="component" value="Unassembled WGS sequence"/>
</dbReference>
<sequence>MLLELKIIKKLGPINSFIISLFLAATLIISATSCVQNETEPLLGDILVEVTRTNSDLEGVGYRVYSEAYLSATSNFPPLLTGTISNRRIEIKGINPGNYILELNAGTRWRIFLQATAGQERRFVIN</sequence>
<dbReference type="RefSeq" id="WP_219287150.1">
    <property type="nucleotide sequence ID" value="NZ_RPHB01000002.1"/>
</dbReference>
<protein>
    <submittedName>
        <fullName evidence="2">Uncharacterized protein</fullName>
    </submittedName>
</protein>
<keyword evidence="1" id="KW-1133">Transmembrane helix</keyword>